<protein>
    <submittedName>
        <fullName evidence="1">Uncharacterized protein</fullName>
    </submittedName>
</protein>
<dbReference type="EMBL" id="FNKK01000002">
    <property type="protein sequence ID" value="SDR30627.1"/>
    <property type="molecule type" value="Genomic_DNA"/>
</dbReference>
<name>A0A1H1HYU1_9ACTN</name>
<sequence>MYIVEATHDAAQQIALLPKEALVGLSDLTVPLSFHPWSGESFNRRSADPRLRALEFGDEPQGVVVYLILEDQRRVVVLRVLWPA</sequence>
<gene>
    <name evidence="1" type="ORF">SAMN04489764_4980</name>
</gene>
<accession>A0A1H1HYU1</accession>
<dbReference type="Proteomes" id="UP000217103">
    <property type="component" value="Unassembled WGS sequence"/>
</dbReference>
<evidence type="ECO:0000313" key="1">
    <source>
        <dbReference type="EMBL" id="SDR30627.1"/>
    </source>
</evidence>
<proteinExistence type="predicted"/>
<keyword evidence="2" id="KW-1185">Reference proteome</keyword>
<dbReference type="RefSeq" id="WP_207550069.1">
    <property type="nucleotide sequence ID" value="NZ_FNKK01000002.1"/>
</dbReference>
<organism evidence="1 2">
    <name type="scientific">Thermostaphylospora chromogena</name>
    <dbReference type="NCBI Taxonomy" id="35622"/>
    <lineage>
        <taxon>Bacteria</taxon>
        <taxon>Bacillati</taxon>
        <taxon>Actinomycetota</taxon>
        <taxon>Actinomycetes</taxon>
        <taxon>Streptosporangiales</taxon>
        <taxon>Thermomonosporaceae</taxon>
        <taxon>Thermostaphylospora</taxon>
    </lineage>
</organism>
<reference evidence="1 2" key="1">
    <citation type="submission" date="2016-10" db="EMBL/GenBank/DDBJ databases">
        <authorList>
            <person name="de Groot N.N."/>
        </authorList>
    </citation>
    <scope>NUCLEOTIDE SEQUENCE [LARGE SCALE GENOMIC DNA]</scope>
    <source>
        <strain evidence="1 2">DSM 43794</strain>
    </source>
</reference>
<dbReference type="STRING" id="35622.SAMN04489764_4980"/>
<dbReference type="AlphaFoldDB" id="A0A1H1HYU1"/>
<evidence type="ECO:0000313" key="2">
    <source>
        <dbReference type="Proteomes" id="UP000217103"/>
    </source>
</evidence>